<name>A0A1G2SM56_9BACT</name>
<dbReference type="AlphaFoldDB" id="A0A1G2SM56"/>
<accession>A0A1G2SM56</accession>
<reference evidence="1 2" key="1">
    <citation type="journal article" date="2016" name="Nat. Commun.">
        <title>Thousands of microbial genomes shed light on interconnected biogeochemical processes in an aquifer system.</title>
        <authorList>
            <person name="Anantharaman K."/>
            <person name="Brown C.T."/>
            <person name="Hug L.A."/>
            <person name="Sharon I."/>
            <person name="Castelle C.J."/>
            <person name="Probst A.J."/>
            <person name="Thomas B.C."/>
            <person name="Singh A."/>
            <person name="Wilkins M.J."/>
            <person name="Karaoz U."/>
            <person name="Brodie E.L."/>
            <person name="Williams K.H."/>
            <person name="Hubbard S.S."/>
            <person name="Banfield J.F."/>
        </authorList>
    </citation>
    <scope>NUCLEOTIDE SEQUENCE [LARGE SCALE GENOMIC DNA]</scope>
</reference>
<dbReference type="EMBL" id="MHUZ01000009">
    <property type="protein sequence ID" value="OHA86097.1"/>
    <property type="molecule type" value="Genomic_DNA"/>
</dbReference>
<gene>
    <name evidence="1" type="ORF">A2591_03510</name>
</gene>
<dbReference type="Proteomes" id="UP000178168">
    <property type="component" value="Unassembled WGS sequence"/>
</dbReference>
<evidence type="ECO:0000313" key="1">
    <source>
        <dbReference type="EMBL" id="OHA86097.1"/>
    </source>
</evidence>
<organism evidence="1 2">
    <name type="scientific">Candidatus Yonathbacteria bacterium RIFOXYD1_FULL_52_36</name>
    <dbReference type="NCBI Taxonomy" id="1802730"/>
    <lineage>
        <taxon>Bacteria</taxon>
        <taxon>Candidatus Yonathiibacteriota</taxon>
    </lineage>
</organism>
<comment type="caution">
    <text evidence="1">The sequence shown here is derived from an EMBL/GenBank/DDBJ whole genome shotgun (WGS) entry which is preliminary data.</text>
</comment>
<proteinExistence type="predicted"/>
<evidence type="ECO:0000313" key="2">
    <source>
        <dbReference type="Proteomes" id="UP000178168"/>
    </source>
</evidence>
<protein>
    <submittedName>
        <fullName evidence="1">Uncharacterized protein</fullName>
    </submittedName>
</protein>
<sequence length="89" mass="10113">MSISLIIIVSARHVDGDERVRYRVYKREERPAKPSVGEDFVVSGAEGIEGVVERIRNGEHTVEVHVEVEKPEDLETLLGRVRGWGKRSF</sequence>